<organism evidence="2 3">
    <name type="scientific">Enterococcus saccharolyticus subsp. saccharolyticus ATCC 43076</name>
    <dbReference type="NCBI Taxonomy" id="1139996"/>
    <lineage>
        <taxon>Bacteria</taxon>
        <taxon>Bacillati</taxon>
        <taxon>Bacillota</taxon>
        <taxon>Bacilli</taxon>
        <taxon>Lactobacillales</taxon>
        <taxon>Enterococcaceae</taxon>
        <taxon>Enterococcus</taxon>
    </lineage>
</organism>
<dbReference type="STRING" id="41997.RV16_GL002456"/>
<keyword evidence="3" id="KW-1185">Reference proteome</keyword>
<dbReference type="HOGENOM" id="CLU_187513_0_0_9"/>
<sequence length="91" mass="10562">MKTKQPSILFIFILITAIHVLFCNFYPPIYGYMNINGQLPLFLMLTKLVRVAILLAIIGLGFTQMQEKNKKGMFAYLALFFFNLILMFLFS</sequence>
<reference evidence="2 3" key="1">
    <citation type="submission" date="2013-03" db="EMBL/GenBank/DDBJ databases">
        <title>The Genome Sequence of Enterococcus saccharolyticus ATCC_43076 (Illumina only assembly).</title>
        <authorList>
            <consortium name="The Broad Institute Genomics Platform"/>
            <consortium name="The Broad Institute Genome Sequencing Center for Infectious Disease"/>
            <person name="Earl A."/>
            <person name="Russ C."/>
            <person name="Gilmore M."/>
            <person name="Surin D."/>
            <person name="Walker B."/>
            <person name="Young S."/>
            <person name="Zeng Q."/>
            <person name="Gargeya S."/>
            <person name="Fitzgerald M."/>
            <person name="Haas B."/>
            <person name="Abouelleil A."/>
            <person name="Allen A.W."/>
            <person name="Alvarado L."/>
            <person name="Arachchi H.M."/>
            <person name="Berlin A.M."/>
            <person name="Chapman S.B."/>
            <person name="Gainer-Dewar J."/>
            <person name="Goldberg J."/>
            <person name="Griggs A."/>
            <person name="Gujja S."/>
            <person name="Hansen M."/>
            <person name="Howarth C."/>
            <person name="Imamovic A."/>
            <person name="Ireland A."/>
            <person name="Larimer J."/>
            <person name="McCowan C."/>
            <person name="Murphy C."/>
            <person name="Pearson M."/>
            <person name="Poon T.W."/>
            <person name="Priest M."/>
            <person name="Roberts A."/>
            <person name="Saif S."/>
            <person name="Shea T."/>
            <person name="Sisk P."/>
            <person name="Sykes S."/>
            <person name="Wortman J."/>
            <person name="Nusbaum C."/>
            <person name="Birren B."/>
        </authorList>
    </citation>
    <scope>NUCLEOTIDE SEQUENCE [LARGE SCALE GENOMIC DNA]</scope>
    <source>
        <strain evidence="2 3">ATCC 43076</strain>
    </source>
</reference>
<feature type="transmembrane region" description="Helical" evidence="1">
    <location>
        <begin position="39"/>
        <end position="62"/>
    </location>
</feature>
<evidence type="ECO:0000256" key="1">
    <source>
        <dbReference type="SAM" id="Phobius"/>
    </source>
</evidence>
<accession>S0JEJ4</accession>
<dbReference type="PATRIC" id="fig|1139996.3.peg.384"/>
<proteinExistence type="predicted"/>
<comment type="caution">
    <text evidence="2">The sequence shown here is derived from an EMBL/GenBank/DDBJ whole genome shotgun (WGS) entry which is preliminary data.</text>
</comment>
<dbReference type="Proteomes" id="UP000014136">
    <property type="component" value="Unassembled WGS sequence"/>
</dbReference>
<keyword evidence="1" id="KW-1133">Transmembrane helix</keyword>
<dbReference type="RefSeq" id="WP_016174202.1">
    <property type="nucleotide sequence ID" value="NZ_KE136389.1"/>
</dbReference>
<name>S0JEJ4_9ENTE</name>
<keyword evidence="1" id="KW-0812">Transmembrane</keyword>
<dbReference type="EMBL" id="AHYT01000001">
    <property type="protein sequence ID" value="EOT30687.1"/>
    <property type="molecule type" value="Genomic_DNA"/>
</dbReference>
<gene>
    <name evidence="2" type="ORF">OMQ_00391</name>
</gene>
<keyword evidence="1" id="KW-0472">Membrane</keyword>
<evidence type="ECO:0000313" key="3">
    <source>
        <dbReference type="Proteomes" id="UP000014136"/>
    </source>
</evidence>
<feature type="transmembrane region" description="Helical" evidence="1">
    <location>
        <begin position="74"/>
        <end position="90"/>
    </location>
</feature>
<dbReference type="OrthoDB" id="2195041at2"/>
<dbReference type="eggNOG" id="ENOG502ZMV0">
    <property type="taxonomic scope" value="Bacteria"/>
</dbReference>
<protein>
    <submittedName>
        <fullName evidence="2">Uncharacterized protein</fullName>
    </submittedName>
</protein>
<evidence type="ECO:0000313" key="2">
    <source>
        <dbReference type="EMBL" id="EOT30687.1"/>
    </source>
</evidence>
<feature type="transmembrane region" description="Helical" evidence="1">
    <location>
        <begin position="7"/>
        <end position="27"/>
    </location>
</feature>
<dbReference type="AlphaFoldDB" id="S0JEJ4"/>